<feature type="region of interest" description="Disordered" evidence="13">
    <location>
        <begin position="257"/>
        <end position="303"/>
    </location>
</feature>
<keyword evidence="11" id="KW-0240">DNA-directed RNA polymerase</keyword>
<comment type="function">
    <text evidence="12">Component of the sequence-specific heterotrimeric transcription factor (NF-Y) which specifically recognizes a 5'-CCAAT-3' box motif found in the promoters of its target genes.</text>
</comment>
<feature type="region of interest" description="Disordered" evidence="13">
    <location>
        <begin position="1"/>
        <end position="37"/>
    </location>
</feature>
<dbReference type="Pfam" id="PF02045">
    <property type="entry name" value="CBFB_NFYA"/>
    <property type="match status" value="1"/>
</dbReference>
<dbReference type="PRINTS" id="PR00616">
    <property type="entry name" value="CCAATSUBUNTB"/>
</dbReference>
<dbReference type="InterPro" id="IPR001529">
    <property type="entry name" value="Zn_ribbon_RPB9"/>
</dbReference>
<comment type="subcellular location">
    <subcellularLocation>
        <location evidence="1 12">Nucleus</location>
    </subcellularLocation>
</comment>
<evidence type="ECO:0000313" key="15">
    <source>
        <dbReference type="Proteomes" id="UP000887572"/>
    </source>
</evidence>
<evidence type="ECO:0000256" key="10">
    <source>
        <dbReference type="PROSITE-ProRule" id="PRU00472"/>
    </source>
</evidence>
<dbReference type="InterPro" id="IPR001222">
    <property type="entry name" value="Znf_TFIIS"/>
</dbReference>
<dbReference type="Pfam" id="PF02150">
    <property type="entry name" value="Zn_ribbon_RPB9"/>
    <property type="match status" value="1"/>
</dbReference>
<evidence type="ECO:0000256" key="1">
    <source>
        <dbReference type="ARBA" id="ARBA00004123"/>
    </source>
</evidence>
<evidence type="ECO:0000256" key="9">
    <source>
        <dbReference type="ARBA" id="ARBA00023242"/>
    </source>
</evidence>
<evidence type="ECO:0000256" key="8">
    <source>
        <dbReference type="ARBA" id="ARBA00023163"/>
    </source>
</evidence>
<keyword evidence="15" id="KW-1185">Reference proteome</keyword>
<comment type="similarity">
    <text evidence="12">Belongs to the NFYA/HAP2 subunit family.</text>
</comment>
<dbReference type="SMART" id="SM00521">
    <property type="entry name" value="CBF"/>
    <property type="match status" value="1"/>
</dbReference>
<dbReference type="InterPro" id="IPR004942">
    <property type="entry name" value="Roadblock/LAMTOR2_dom"/>
</dbReference>
<dbReference type="Pfam" id="PF01096">
    <property type="entry name" value="Zn_ribbon_TFIIS"/>
    <property type="match status" value="1"/>
</dbReference>
<dbReference type="PROSITE" id="PS01030">
    <property type="entry name" value="RNA_POL_M_15KD"/>
    <property type="match status" value="1"/>
</dbReference>
<evidence type="ECO:0000256" key="5">
    <source>
        <dbReference type="ARBA" id="ARBA00022833"/>
    </source>
</evidence>
<proteinExistence type="inferred from homology"/>
<dbReference type="Proteomes" id="UP000887572">
    <property type="component" value="Unplaced"/>
</dbReference>
<keyword evidence="6 12" id="KW-0805">Transcription regulation</keyword>
<keyword evidence="8 11" id="KW-0804">Transcription</keyword>
<organism evidence="15 16">
    <name type="scientific">Globodera rostochiensis</name>
    <name type="common">Golden nematode worm</name>
    <name type="synonym">Heterodera rostochiensis</name>
    <dbReference type="NCBI Taxonomy" id="31243"/>
    <lineage>
        <taxon>Eukaryota</taxon>
        <taxon>Metazoa</taxon>
        <taxon>Ecdysozoa</taxon>
        <taxon>Nematoda</taxon>
        <taxon>Chromadorea</taxon>
        <taxon>Rhabditida</taxon>
        <taxon>Tylenchina</taxon>
        <taxon>Tylenchomorpha</taxon>
        <taxon>Tylenchoidea</taxon>
        <taxon>Heteroderidae</taxon>
        <taxon>Heteroderinae</taxon>
        <taxon>Globodera</taxon>
    </lineage>
</organism>
<dbReference type="GO" id="GO:0008270">
    <property type="term" value="F:zinc ion binding"/>
    <property type="evidence" value="ECO:0007669"/>
    <property type="project" value="UniProtKB-KW"/>
</dbReference>
<dbReference type="AlphaFoldDB" id="A0A914HGG6"/>
<dbReference type="SMART" id="SM00661">
    <property type="entry name" value="RPOL9"/>
    <property type="match status" value="1"/>
</dbReference>
<dbReference type="PANTHER" id="PTHR12632">
    <property type="entry name" value="TRANSCRIPTION FACTOR NF-Y ALPHA-RELATED"/>
    <property type="match status" value="1"/>
</dbReference>
<dbReference type="WBParaSite" id="Gr19_v10_g17279.t1">
    <property type="protein sequence ID" value="Gr19_v10_g17279.t1"/>
    <property type="gene ID" value="Gr19_v10_g17279"/>
</dbReference>
<comment type="subunit">
    <text evidence="12">Heterotrimer.</text>
</comment>
<feature type="domain" description="TFIIS-type" evidence="14">
    <location>
        <begin position="394"/>
        <end position="440"/>
    </location>
</feature>
<keyword evidence="7 12" id="KW-0238">DNA-binding</keyword>
<dbReference type="CDD" id="cd10508">
    <property type="entry name" value="Zn-ribbon_RPB9"/>
    <property type="match status" value="1"/>
</dbReference>
<dbReference type="InterPro" id="IPR001289">
    <property type="entry name" value="NFYA"/>
</dbReference>
<dbReference type="GO" id="GO:0006351">
    <property type="term" value="P:DNA-templated transcription"/>
    <property type="evidence" value="ECO:0007669"/>
    <property type="project" value="InterPro"/>
</dbReference>
<sequence length="569" mass="63554">MTTVSDSNNTLRAQSLSHSRQTRKIGSSEREHRQKLPASSGIAFEEFKSTQQQQHLVLHLPEGGFASSSQQVVHQQHEFASTASPIAHCYLIDQQQQQQQQQPTLFSAHSSDTQQPQAQAVPVQLLNLSDGTAAFIPVNGAAIPSSSFIQLGDDNHHLLQTSDGQTIELVPADGFRFTDEVQSAKDLSPEGSSSCGSFHQLGHYPTTALFTAAEAFSPQQVEPVYVNEKQYARILKRRAARAKLEMEGRIPKQRRKYLHESRHRHAQNRARRAGGKFDSGQPRTTSAASIQWSEGGGDPEGFKKERSDLRAVKLLIRSVMSGYVGIKFCPECNNMLYPREDKQIRRLMYVCRNCEHSEPADNPCIYVNKLTHEVDELTQIVADVIHDPTLPKTEEHPCPKCKNLESVFFQAQSRRAEEEMRLYYVRHFLLLSPKFHFRFRFVVFDMLRTRALDAFLGQVVGSAVAGVILFNKDGLTVSKTVGDANRPFSGNVHSALLANIWETFERQGVRDELKEVIIGCDRGTVVLTRVASMLLAVLGTEEAPLGILLVKLHALVEQLKVPLSAITPT</sequence>
<evidence type="ECO:0000256" key="12">
    <source>
        <dbReference type="RuleBase" id="RU367155"/>
    </source>
</evidence>
<evidence type="ECO:0000256" key="13">
    <source>
        <dbReference type="SAM" id="MobiDB-lite"/>
    </source>
</evidence>
<dbReference type="SMART" id="SM00440">
    <property type="entry name" value="ZnF_C2C2"/>
    <property type="match status" value="1"/>
</dbReference>
<evidence type="ECO:0000256" key="7">
    <source>
        <dbReference type="ARBA" id="ARBA00023125"/>
    </source>
</evidence>
<dbReference type="SUPFAM" id="SSF103196">
    <property type="entry name" value="Roadblock/LC7 domain"/>
    <property type="match status" value="1"/>
</dbReference>
<reference evidence="16" key="1">
    <citation type="submission" date="2022-11" db="UniProtKB">
        <authorList>
            <consortium name="WormBaseParasite"/>
        </authorList>
    </citation>
    <scope>IDENTIFICATION</scope>
</reference>
<keyword evidence="5" id="KW-0862">Zinc</keyword>
<dbReference type="GO" id="GO:0003677">
    <property type="term" value="F:DNA binding"/>
    <property type="evidence" value="ECO:0007669"/>
    <property type="project" value="UniProtKB-KW"/>
</dbReference>
<feature type="compositionally biased region" description="Polar residues" evidence="13">
    <location>
        <begin position="281"/>
        <end position="292"/>
    </location>
</feature>
<dbReference type="InterPro" id="IPR034012">
    <property type="entry name" value="Zn_ribbon_RPB9_C"/>
</dbReference>
<dbReference type="GO" id="GO:0000428">
    <property type="term" value="C:DNA-directed RNA polymerase complex"/>
    <property type="evidence" value="ECO:0007669"/>
    <property type="project" value="UniProtKB-KW"/>
</dbReference>
<dbReference type="PROSITE" id="PS51152">
    <property type="entry name" value="NFYA_HAP2_2"/>
    <property type="match status" value="1"/>
</dbReference>
<keyword evidence="9 12" id="KW-0539">Nucleus</keyword>
<dbReference type="FunFam" id="2.20.25.10:FF:000009">
    <property type="entry name" value="DNA-directed RNA polymerase subunit"/>
    <property type="match status" value="1"/>
</dbReference>
<dbReference type="SMART" id="SM00960">
    <property type="entry name" value="Robl_LC7"/>
    <property type="match status" value="1"/>
</dbReference>
<evidence type="ECO:0000259" key="14">
    <source>
        <dbReference type="PROSITE" id="PS51133"/>
    </source>
</evidence>
<evidence type="ECO:0000256" key="6">
    <source>
        <dbReference type="ARBA" id="ARBA00023015"/>
    </source>
</evidence>
<evidence type="ECO:0000313" key="16">
    <source>
        <dbReference type="WBParaSite" id="Gr19_v10_g17279.t1"/>
    </source>
</evidence>
<evidence type="ECO:0000256" key="4">
    <source>
        <dbReference type="ARBA" id="ARBA00022771"/>
    </source>
</evidence>
<comment type="similarity">
    <text evidence="11">Belongs to the archaeal rpoM/eukaryotic RPA12/RPB9/RPC11 RNA polymerase family.</text>
</comment>
<feature type="compositionally biased region" description="Polar residues" evidence="13">
    <location>
        <begin position="1"/>
        <end position="19"/>
    </location>
</feature>
<dbReference type="GO" id="GO:0003700">
    <property type="term" value="F:DNA-binding transcription factor activity"/>
    <property type="evidence" value="ECO:0007669"/>
    <property type="project" value="UniProtKB-UniRule"/>
</dbReference>
<evidence type="ECO:0000256" key="3">
    <source>
        <dbReference type="ARBA" id="ARBA00022723"/>
    </source>
</evidence>
<accession>A0A914HGG6</accession>
<feature type="compositionally biased region" description="Basic residues" evidence="13">
    <location>
        <begin position="257"/>
        <end position="274"/>
    </location>
</feature>
<dbReference type="SUPFAM" id="SSF57783">
    <property type="entry name" value="Zinc beta-ribbon"/>
    <property type="match status" value="2"/>
</dbReference>
<protein>
    <recommendedName>
        <fullName evidence="12">Nuclear transcription factor Y subunit</fullName>
    </recommendedName>
</protein>
<dbReference type="PROSITE" id="PS51133">
    <property type="entry name" value="ZF_TFIIS_2"/>
    <property type="match status" value="1"/>
</dbReference>
<keyword evidence="3 11" id="KW-0479">Metal-binding</keyword>
<comment type="similarity">
    <text evidence="2">Belongs to the GAMAD family.</text>
</comment>
<keyword evidence="4 10" id="KW-0863">Zinc-finger</keyword>
<dbReference type="InterPro" id="IPR019761">
    <property type="entry name" value="DNA-dir_RNA_pol-M_15_CS"/>
</dbReference>
<dbReference type="GO" id="GO:0005654">
    <property type="term" value="C:nucleoplasm"/>
    <property type="evidence" value="ECO:0007669"/>
    <property type="project" value="UniProtKB-ARBA"/>
</dbReference>
<name>A0A914HGG6_GLORO</name>
<dbReference type="Pfam" id="PF03259">
    <property type="entry name" value="Robl_LC7"/>
    <property type="match status" value="1"/>
</dbReference>
<dbReference type="Gene3D" id="2.20.25.10">
    <property type="match status" value="2"/>
</dbReference>
<evidence type="ECO:0000256" key="2">
    <source>
        <dbReference type="ARBA" id="ARBA00007191"/>
    </source>
</evidence>
<evidence type="ECO:0000256" key="11">
    <source>
        <dbReference type="RuleBase" id="RU003474"/>
    </source>
</evidence>
<dbReference type="Gene3D" id="3.30.450.30">
    <property type="entry name" value="Dynein light chain 2a, cytoplasmic"/>
    <property type="match status" value="1"/>
</dbReference>
<dbReference type="Gene3D" id="6.10.250.2430">
    <property type="match status" value="1"/>
</dbReference>